<organism evidence="1 2">
    <name type="scientific">Paenibacillus allorhizosphaerae</name>
    <dbReference type="NCBI Taxonomy" id="2849866"/>
    <lineage>
        <taxon>Bacteria</taxon>
        <taxon>Bacillati</taxon>
        <taxon>Bacillota</taxon>
        <taxon>Bacilli</taxon>
        <taxon>Bacillales</taxon>
        <taxon>Paenibacillaceae</taxon>
        <taxon>Paenibacillus</taxon>
    </lineage>
</organism>
<keyword evidence="2" id="KW-1185">Reference proteome</keyword>
<proteinExistence type="predicted"/>
<dbReference type="Proteomes" id="UP000730618">
    <property type="component" value="Unassembled WGS sequence"/>
</dbReference>
<sequence length="32" mass="3827">MKKKCSLVYKEAEKSRYEIYRAIDEGKESEQS</sequence>
<dbReference type="EMBL" id="CAJVCE010000016">
    <property type="protein sequence ID" value="CAG7651461.1"/>
    <property type="molecule type" value="Genomic_DNA"/>
</dbReference>
<evidence type="ECO:0000313" key="2">
    <source>
        <dbReference type="Proteomes" id="UP000730618"/>
    </source>
</evidence>
<accession>A0ABM8VNG4</accession>
<gene>
    <name evidence="1" type="ORF">PAECIP111802_04970</name>
</gene>
<protein>
    <submittedName>
        <fullName evidence="1">Uncharacterized protein</fullName>
    </submittedName>
</protein>
<name>A0ABM8VNG4_9BACL</name>
<comment type="caution">
    <text evidence="1">The sequence shown here is derived from an EMBL/GenBank/DDBJ whole genome shotgun (WGS) entry which is preliminary data.</text>
</comment>
<evidence type="ECO:0000313" key="1">
    <source>
        <dbReference type="EMBL" id="CAG7651461.1"/>
    </source>
</evidence>
<reference evidence="1 2" key="1">
    <citation type="submission" date="2021-06" db="EMBL/GenBank/DDBJ databases">
        <authorList>
            <person name="Criscuolo A."/>
        </authorList>
    </citation>
    <scope>NUCLEOTIDE SEQUENCE [LARGE SCALE GENOMIC DNA]</scope>
    <source>
        <strain evidence="2">CIP 111802</strain>
    </source>
</reference>